<accession>A0A3D9LFJ5</accession>
<proteinExistence type="inferred from homology"/>
<dbReference type="InterPro" id="IPR000914">
    <property type="entry name" value="SBP_5_dom"/>
</dbReference>
<evidence type="ECO:0000259" key="5">
    <source>
        <dbReference type="Pfam" id="PF00496"/>
    </source>
</evidence>
<sequence length="568" mass="61097">MAEDRLSPVSPRRGARLATGAAVLTLLLTACSGGESGSGNGDAGAGEPVEGGTLVYATGDAEPTCLDPHVGGNYPQALLSTQYLEPLVGRDAEGQIQPWLATDWEVSEDGLTWGLTLAEDITFTDGTPLDAEAVKANIEHLQDPDTASSTGFLAVQKIAEVEPVDATHVRFHLSEPDSALLESLSMQWTAMQSPAGIERGMEENCAAPIGTGPFTVSEWVPQQHVILERNEEYTSHGPEAEHDGAAHLERIEWRFLPDPATRWAALQSGEVHVMDNPEPEAIVAAENGAAGDQFSHLDAPRPGSVNRIELNSGQAPFDDERVREAFIRSADVDPGIEALYQGVATRSHSPLSSAEPMAYSDPALFGTDREAAERLLDEAGWDETDSEGYRVKDGERLTVRFPVSTNQSVAAEQALFEQIQANTREVGFEVILTPLDLSAWYGALAAPEDGGDNDYEAVSAPYTKVGPDVLRTLYHSAGTEPAPSGYFANLSQVTDEELDATLEEAARITDPDQRAALYEQAQRTVLEGYYILPLYDQQNHFLTRGVTGVTTLGTVATPTFINAQLTQP</sequence>
<dbReference type="RefSeq" id="WP_115932373.1">
    <property type="nucleotide sequence ID" value="NZ_QREH01000001.1"/>
</dbReference>
<dbReference type="OrthoDB" id="5240629at2"/>
<evidence type="ECO:0000256" key="4">
    <source>
        <dbReference type="ARBA" id="ARBA00022729"/>
    </source>
</evidence>
<dbReference type="SUPFAM" id="SSF53850">
    <property type="entry name" value="Periplasmic binding protein-like II"/>
    <property type="match status" value="1"/>
</dbReference>
<dbReference type="PANTHER" id="PTHR30290:SF10">
    <property type="entry name" value="PERIPLASMIC OLIGOPEPTIDE-BINDING PROTEIN-RELATED"/>
    <property type="match status" value="1"/>
</dbReference>
<comment type="subcellular location">
    <subcellularLocation>
        <location evidence="1">Cell envelope</location>
    </subcellularLocation>
</comment>
<evidence type="ECO:0000256" key="3">
    <source>
        <dbReference type="ARBA" id="ARBA00022448"/>
    </source>
</evidence>
<dbReference type="EMBL" id="QREH01000001">
    <property type="protein sequence ID" value="REE04444.1"/>
    <property type="molecule type" value="Genomic_DNA"/>
</dbReference>
<keyword evidence="3" id="KW-0813">Transport</keyword>
<comment type="caution">
    <text evidence="6">The sequence shown here is derived from an EMBL/GenBank/DDBJ whole genome shotgun (WGS) entry which is preliminary data.</text>
</comment>
<dbReference type="Pfam" id="PF00496">
    <property type="entry name" value="SBP_bac_5"/>
    <property type="match status" value="1"/>
</dbReference>
<dbReference type="Gene3D" id="3.40.190.10">
    <property type="entry name" value="Periplasmic binding protein-like II"/>
    <property type="match status" value="1"/>
</dbReference>
<gene>
    <name evidence="6" type="ORF">C8E99_2279</name>
</gene>
<dbReference type="Proteomes" id="UP000256727">
    <property type="component" value="Unassembled WGS sequence"/>
</dbReference>
<keyword evidence="4" id="KW-0732">Signal</keyword>
<dbReference type="GO" id="GO:1904680">
    <property type="term" value="F:peptide transmembrane transporter activity"/>
    <property type="evidence" value="ECO:0007669"/>
    <property type="project" value="TreeGrafter"/>
</dbReference>
<dbReference type="GO" id="GO:0015833">
    <property type="term" value="P:peptide transport"/>
    <property type="evidence" value="ECO:0007669"/>
    <property type="project" value="TreeGrafter"/>
</dbReference>
<feature type="domain" description="Solute-binding protein family 5" evidence="5">
    <location>
        <begin position="95"/>
        <end position="444"/>
    </location>
</feature>
<dbReference type="PANTHER" id="PTHR30290">
    <property type="entry name" value="PERIPLASMIC BINDING COMPONENT OF ABC TRANSPORTER"/>
    <property type="match status" value="1"/>
</dbReference>
<dbReference type="CDD" id="cd08492">
    <property type="entry name" value="PBP2_NikA_DppA_OppA_like_15"/>
    <property type="match status" value="1"/>
</dbReference>
<evidence type="ECO:0000256" key="1">
    <source>
        <dbReference type="ARBA" id="ARBA00004196"/>
    </source>
</evidence>
<evidence type="ECO:0000313" key="6">
    <source>
        <dbReference type="EMBL" id="REE04444.1"/>
    </source>
</evidence>
<protein>
    <submittedName>
        <fullName evidence="6">Peptide/nickel transport system substrate-binding protein</fullName>
    </submittedName>
</protein>
<dbReference type="PROSITE" id="PS51257">
    <property type="entry name" value="PROKAR_LIPOPROTEIN"/>
    <property type="match status" value="1"/>
</dbReference>
<organism evidence="6 7">
    <name type="scientific">Citricoccus muralis</name>
    <dbReference type="NCBI Taxonomy" id="169134"/>
    <lineage>
        <taxon>Bacteria</taxon>
        <taxon>Bacillati</taxon>
        <taxon>Actinomycetota</taxon>
        <taxon>Actinomycetes</taxon>
        <taxon>Micrococcales</taxon>
        <taxon>Micrococcaceae</taxon>
        <taxon>Citricoccus</taxon>
    </lineage>
</organism>
<name>A0A3D9LFJ5_9MICC</name>
<reference evidence="6 7" key="1">
    <citation type="submission" date="2018-07" db="EMBL/GenBank/DDBJ databases">
        <title>Sequencing the genomes of 1000 actinobacteria strains.</title>
        <authorList>
            <person name="Klenk H.-P."/>
        </authorList>
    </citation>
    <scope>NUCLEOTIDE SEQUENCE [LARGE SCALE GENOMIC DNA]</scope>
    <source>
        <strain evidence="6 7">DSM 14442</strain>
    </source>
</reference>
<evidence type="ECO:0000313" key="7">
    <source>
        <dbReference type="Proteomes" id="UP000256727"/>
    </source>
</evidence>
<evidence type="ECO:0000256" key="2">
    <source>
        <dbReference type="ARBA" id="ARBA00005695"/>
    </source>
</evidence>
<dbReference type="GO" id="GO:0043190">
    <property type="term" value="C:ATP-binding cassette (ABC) transporter complex"/>
    <property type="evidence" value="ECO:0007669"/>
    <property type="project" value="InterPro"/>
</dbReference>
<dbReference type="Gene3D" id="3.10.105.10">
    <property type="entry name" value="Dipeptide-binding Protein, Domain 3"/>
    <property type="match status" value="1"/>
</dbReference>
<dbReference type="InterPro" id="IPR030678">
    <property type="entry name" value="Peptide/Ni-bd"/>
</dbReference>
<dbReference type="PIRSF" id="PIRSF002741">
    <property type="entry name" value="MppA"/>
    <property type="match status" value="1"/>
</dbReference>
<dbReference type="GO" id="GO:0042597">
    <property type="term" value="C:periplasmic space"/>
    <property type="evidence" value="ECO:0007669"/>
    <property type="project" value="UniProtKB-ARBA"/>
</dbReference>
<dbReference type="AlphaFoldDB" id="A0A3D9LFJ5"/>
<dbReference type="InterPro" id="IPR039424">
    <property type="entry name" value="SBP_5"/>
</dbReference>
<keyword evidence="7" id="KW-1185">Reference proteome</keyword>
<dbReference type="GO" id="GO:0030313">
    <property type="term" value="C:cell envelope"/>
    <property type="evidence" value="ECO:0007669"/>
    <property type="project" value="UniProtKB-SubCell"/>
</dbReference>
<comment type="similarity">
    <text evidence="2">Belongs to the bacterial solute-binding protein 5 family.</text>
</comment>